<keyword evidence="1" id="KW-0732">Signal</keyword>
<evidence type="ECO:0000313" key="2">
    <source>
        <dbReference type="EMBL" id="GGJ87774.1"/>
    </source>
</evidence>
<evidence type="ECO:0008006" key="4">
    <source>
        <dbReference type="Google" id="ProtNLM"/>
    </source>
</evidence>
<comment type="caution">
    <text evidence="2">The sequence shown here is derived from an EMBL/GenBank/DDBJ whole genome shotgun (WGS) entry which is preliminary data.</text>
</comment>
<proteinExistence type="predicted"/>
<accession>A0A8J3B8M8</accession>
<dbReference type="RefSeq" id="WP_189169501.1">
    <property type="nucleotide sequence ID" value="NZ_BMQB01000003.1"/>
</dbReference>
<feature type="chain" id="PRO_5038853880" description="Lipoprotein" evidence="1">
    <location>
        <begin position="23"/>
        <end position="392"/>
    </location>
</feature>
<organism evidence="2 3">
    <name type="scientific">Pilimelia anulata</name>
    <dbReference type="NCBI Taxonomy" id="53371"/>
    <lineage>
        <taxon>Bacteria</taxon>
        <taxon>Bacillati</taxon>
        <taxon>Actinomycetota</taxon>
        <taxon>Actinomycetes</taxon>
        <taxon>Micromonosporales</taxon>
        <taxon>Micromonosporaceae</taxon>
        <taxon>Pilimelia</taxon>
    </lineage>
</organism>
<dbReference type="Proteomes" id="UP000649739">
    <property type="component" value="Unassembled WGS sequence"/>
</dbReference>
<dbReference type="EMBL" id="BMQB01000003">
    <property type="protein sequence ID" value="GGJ87774.1"/>
    <property type="molecule type" value="Genomic_DNA"/>
</dbReference>
<evidence type="ECO:0000256" key="1">
    <source>
        <dbReference type="SAM" id="SignalP"/>
    </source>
</evidence>
<feature type="signal peptide" evidence="1">
    <location>
        <begin position="1"/>
        <end position="22"/>
    </location>
</feature>
<dbReference type="AlphaFoldDB" id="A0A8J3B8M8"/>
<sequence length="392" mass="41433">MIPRIPPALPAALTLVLALALAAAGCGREAPLLAGHRFPTDYLTDRAAVIHLSTQSFESSQQGRAVFVGRDGGIDVYRTGGLDMGKLAGRGRLSVQVPEATAETVVGGAGGTYRRAPRAIGFFAAWLPSAGYVTLFNAGRTGVPGGYRFEATWRGGPDGTGPARAGSIDRYLIAAGECGDDVYALAEAHGPGGAPERPVSLLRLRFGERLDVTTVARWPRTPATFGTVAGRLGCAGGAVHFWYETIGAAPAAAVCSVDLRTAAVRHRLVRKYADTEEQEELTSWHVDRSTHVHAGRLYHVDGQGGILAVTLATGEVRRGVALPLPPYRMGLALTYWSDSRLHVLHQPVDLGQPATLTTYDADTGSPLRQLDVRGLGALVEEGVTPHDLLVLP</sequence>
<keyword evidence="3" id="KW-1185">Reference proteome</keyword>
<dbReference type="PROSITE" id="PS51257">
    <property type="entry name" value="PROKAR_LIPOPROTEIN"/>
    <property type="match status" value="1"/>
</dbReference>
<evidence type="ECO:0000313" key="3">
    <source>
        <dbReference type="Proteomes" id="UP000649739"/>
    </source>
</evidence>
<gene>
    <name evidence="2" type="ORF">GCM10010123_16690</name>
</gene>
<reference evidence="2" key="1">
    <citation type="journal article" date="2014" name="Int. J. Syst. Evol. Microbiol.">
        <title>Complete genome sequence of Corynebacterium casei LMG S-19264T (=DSM 44701T), isolated from a smear-ripened cheese.</title>
        <authorList>
            <consortium name="US DOE Joint Genome Institute (JGI-PGF)"/>
            <person name="Walter F."/>
            <person name="Albersmeier A."/>
            <person name="Kalinowski J."/>
            <person name="Ruckert C."/>
        </authorList>
    </citation>
    <scope>NUCLEOTIDE SEQUENCE</scope>
    <source>
        <strain evidence="2">JCM 3090</strain>
    </source>
</reference>
<name>A0A8J3B8M8_9ACTN</name>
<reference evidence="2" key="2">
    <citation type="submission" date="2020-09" db="EMBL/GenBank/DDBJ databases">
        <authorList>
            <person name="Sun Q."/>
            <person name="Ohkuma M."/>
        </authorList>
    </citation>
    <scope>NUCLEOTIDE SEQUENCE</scope>
    <source>
        <strain evidence="2">JCM 3090</strain>
    </source>
</reference>
<protein>
    <recommendedName>
        <fullName evidence="4">Lipoprotein</fullName>
    </recommendedName>
</protein>